<evidence type="ECO:0000313" key="2">
    <source>
        <dbReference type="Proteomes" id="UP001054945"/>
    </source>
</evidence>
<evidence type="ECO:0000313" key="1">
    <source>
        <dbReference type="EMBL" id="GIX69609.1"/>
    </source>
</evidence>
<organism evidence="1 2">
    <name type="scientific">Caerostris extrusa</name>
    <name type="common">Bark spider</name>
    <name type="synonym">Caerostris bankana</name>
    <dbReference type="NCBI Taxonomy" id="172846"/>
    <lineage>
        <taxon>Eukaryota</taxon>
        <taxon>Metazoa</taxon>
        <taxon>Ecdysozoa</taxon>
        <taxon>Arthropoda</taxon>
        <taxon>Chelicerata</taxon>
        <taxon>Arachnida</taxon>
        <taxon>Araneae</taxon>
        <taxon>Araneomorphae</taxon>
        <taxon>Entelegynae</taxon>
        <taxon>Araneoidea</taxon>
        <taxon>Araneidae</taxon>
        <taxon>Caerostris</taxon>
    </lineage>
</organism>
<dbReference type="Proteomes" id="UP001054945">
    <property type="component" value="Unassembled WGS sequence"/>
</dbReference>
<dbReference type="AlphaFoldDB" id="A0AAV4MB38"/>
<reference evidence="1 2" key="1">
    <citation type="submission" date="2021-06" db="EMBL/GenBank/DDBJ databases">
        <title>Caerostris extrusa draft genome.</title>
        <authorList>
            <person name="Kono N."/>
            <person name="Arakawa K."/>
        </authorList>
    </citation>
    <scope>NUCLEOTIDE SEQUENCE [LARGE SCALE GENOMIC DNA]</scope>
</reference>
<dbReference type="EMBL" id="BPLR01019601">
    <property type="protein sequence ID" value="GIX69609.1"/>
    <property type="molecule type" value="Genomic_DNA"/>
</dbReference>
<comment type="caution">
    <text evidence="1">The sequence shown here is derived from an EMBL/GenBank/DDBJ whole genome shotgun (WGS) entry which is preliminary data.</text>
</comment>
<keyword evidence="2" id="KW-1185">Reference proteome</keyword>
<name>A0AAV4MB38_CAEEX</name>
<sequence>MDPLLSSCWIQWPDGWFQCKGCCCMPNEQRVMRRGWIEIVNYGFVYVVADCEVSRLSLRNVHFRQSDEDEKSQNHRCLSDPIRAGADRTELEAFRTNAR</sequence>
<protein>
    <submittedName>
        <fullName evidence="1">Uncharacterized protein</fullName>
    </submittedName>
</protein>
<gene>
    <name evidence="1" type="ORF">CEXT_223171</name>
</gene>
<proteinExistence type="predicted"/>
<accession>A0AAV4MB38</accession>